<feature type="domain" description="4'-phosphopantetheinyl transferase" evidence="3">
    <location>
        <begin position="102"/>
        <end position="163"/>
    </location>
</feature>
<dbReference type="EMBL" id="CP021983">
    <property type="protein sequence ID" value="ASC69573.1"/>
    <property type="molecule type" value="Genomic_DNA"/>
</dbReference>
<dbReference type="InterPro" id="IPR050559">
    <property type="entry name" value="P-Pant_transferase_sf"/>
</dbReference>
<dbReference type="InterPro" id="IPR008278">
    <property type="entry name" value="4-PPantetheinyl_Trfase_dom"/>
</dbReference>
<organism evidence="5 6">
    <name type="scientific">Halomicronema hongdechloris C2206</name>
    <dbReference type="NCBI Taxonomy" id="1641165"/>
    <lineage>
        <taxon>Bacteria</taxon>
        <taxon>Bacillati</taxon>
        <taxon>Cyanobacteriota</taxon>
        <taxon>Cyanophyceae</taxon>
        <taxon>Nodosilineales</taxon>
        <taxon>Nodosilineaceae</taxon>
        <taxon>Halomicronema</taxon>
    </lineage>
</organism>
<comment type="similarity">
    <text evidence="1">Belongs to the P-Pant transferase superfamily. Gsp/Sfp/HetI/AcpT family.</text>
</comment>
<dbReference type="GO" id="GO:0019878">
    <property type="term" value="P:lysine biosynthetic process via aminoadipic acid"/>
    <property type="evidence" value="ECO:0007669"/>
    <property type="project" value="TreeGrafter"/>
</dbReference>
<dbReference type="PANTHER" id="PTHR12215">
    <property type="entry name" value="PHOSPHOPANTETHEINE TRANSFERASE"/>
    <property type="match status" value="1"/>
</dbReference>
<keyword evidence="2 5" id="KW-0808">Transferase</keyword>
<dbReference type="RefSeq" id="WP_080811855.1">
    <property type="nucleotide sequence ID" value="NZ_CP021983.2"/>
</dbReference>
<evidence type="ECO:0000313" key="6">
    <source>
        <dbReference type="Proteomes" id="UP000191901"/>
    </source>
</evidence>
<dbReference type="KEGG" id="hhg:XM38_005000"/>
<reference evidence="5 6" key="1">
    <citation type="journal article" date="2016" name="Biochim. Biophys. Acta">
        <title>Characterization of red-shifted phycobilisomes isolated from the chlorophyll f-containing cyanobacterium Halomicronema hongdechloris.</title>
        <authorList>
            <person name="Li Y."/>
            <person name="Lin Y."/>
            <person name="Garvey C.J."/>
            <person name="Birch D."/>
            <person name="Corkery R.W."/>
            <person name="Loughlin P.C."/>
            <person name="Scheer H."/>
            <person name="Willows R.D."/>
            <person name="Chen M."/>
        </authorList>
    </citation>
    <scope>NUCLEOTIDE SEQUENCE [LARGE SCALE GENOMIC DNA]</scope>
    <source>
        <strain evidence="5 6">C2206</strain>
    </source>
</reference>
<evidence type="ECO:0000259" key="4">
    <source>
        <dbReference type="Pfam" id="PF22624"/>
    </source>
</evidence>
<name>A0A1Z3HH29_9CYAN</name>
<accession>A0A1Z3HH29</accession>
<dbReference type="Gene3D" id="3.90.470.20">
    <property type="entry name" value="4'-phosphopantetheinyl transferase domain"/>
    <property type="match status" value="1"/>
</dbReference>
<dbReference type="GO" id="GO:0008897">
    <property type="term" value="F:holo-[acyl-carrier-protein] synthase activity"/>
    <property type="evidence" value="ECO:0007669"/>
    <property type="project" value="InterPro"/>
</dbReference>
<gene>
    <name evidence="5" type="primary">hetI_1</name>
    <name evidence="5" type="ORF">XM38_005000</name>
</gene>
<protein>
    <submittedName>
        <fullName evidence="5">4'-phosphopantetheinyl transferase HetI</fullName>
        <ecNumber evidence="5">2.7.8.-</ecNumber>
    </submittedName>
</protein>
<dbReference type="Proteomes" id="UP000191901">
    <property type="component" value="Chromosome"/>
</dbReference>
<keyword evidence="6" id="KW-1185">Reference proteome</keyword>
<feature type="domain" description="4'-phosphopantetheinyl transferase N-terminal" evidence="4">
    <location>
        <begin position="13"/>
        <end position="95"/>
    </location>
</feature>
<dbReference type="PANTHER" id="PTHR12215:SF10">
    <property type="entry name" value="L-AMINOADIPATE-SEMIALDEHYDE DEHYDROGENASE-PHOSPHOPANTETHEINYL TRANSFERASE"/>
    <property type="match status" value="1"/>
</dbReference>
<dbReference type="AlphaFoldDB" id="A0A1Z3HH29"/>
<dbReference type="SUPFAM" id="SSF56214">
    <property type="entry name" value="4'-phosphopantetheinyl transferase"/>
    <property type="match status" value="2"/>
</dbReference>
<dbReference type="GO" id="GO:0000287">
    <property type="term" value="F:magnesium ion binding"/>
    <property type="evidence" value="ECO:0007669"/>
    <property type="project" value="InterPro"/>
</dbReference>
<dbReference type="EC" id="2.7.8.-" evidence="5"/>
<dbReference type="OrthoDB" id="9808281at2"/>
<dbReference type="Pfam" id="PF22624">
    <property type="entry name" value="AASDHPPT_N"/>
    <property type="match status" value="1"/>
</dbReference>
<proteinExistence type="inferred from homology"/>
<dbReference type="InterPro" id="IPR055066">
    <property type="entry name" value="AASDHPPT_N"/>
</dbReference>
<dbReference type="InterPro" id="IPR037143">
    <property type="entry name" value="4-PPantetheinyl_Trfase_dom_sf"/>
</dbReference>
<dbReference type="Pfam" id="PF01648">
    <property type="entry name" value="ACPS"/>
    <property type="match status" value="1"/>
</dbReference>
<evidence type="ECO:0000313" key="5">
    <source>
        <dbReference type="EMBL" id="ASC69573.1"/>
    </source>
</evidence>
<sequence length="173" mass="19775">MRYMSGWRRRSNANVSWLDAQERWRYERCRFPQHRHEYLVAHALLRSCLSRYGEQPPQDWRFSTNAYGRPEIQVEQGAPPRRFNLSHTEGLVACAITRAAEVGIDVEHGGQPVRAGDLAAIAVANFAPVELAELARLTGIAWRHRFFDVWTLKEAYIKAQGLGGAENYLGNRP</sequence>
<dbReference type="GO" id="GO:0005829">
    <property type="term" value="C:cytosol"/>
    <property type="evidence" value="ECO:0007669"/>
    <property type="project" value="TreeGrafter"/>
</dbReference>
<evidence type="ECO:0000259" key="3">
    <source>
        <dbReference type="Pfam" id="PF01648"/>
    </source>
</evidence>
<evidence type="ECO:0000256" key="2">
    <source>
        <dbReference type="ARBA" id="ARBA00022679"/>
    </source>
</evidence>
<evidence type="ECO:0000256" key="1">
    <source>
        <dbReference type="ARBA" id="ARBA00010990"/>
    </source>
</evidence>